<proteinExistence type="predicted"/>
<dbReference type="EMBL" id="KL197709">
    <property type="protein sequence ID" value="KDQ64842.1"/>
    <property type="molecule type" value="Genomic_DNA"/>
</dbReference>
<dbReference type="AlphaFoldDB" id="A0A067QMS1"/>
<protein>
    <submittedName>
        <fullName evidence="2">Uncharacterized protein</fullName>
    </submittedName>
</protein>
<dbReference type="OrthoDB" id="3269202at2759"/>
<keyword evidence="3" id="KW-1185">Reference proteome</keyword>
<dbReference type="Proteomes" id="UP000027265">
    <property type="component" value="Unassembled WGS sequence"/>
</dbReference>
<name>A0A067QMS1_9AGAM</name>
<evidence type="ECO:0000313" key="3">
    <source>
        <dbReference type="Proteomes" id="UP000027265"/>
    </source>
</evidence>
<evidence type="ECO:0000256" key="1">
    <source>
        <dbReference type="SAM" id="MobiDB-lite"/>
    </source>
</evidence>
<dbReference type="HOGENOM" id="CLU_1525364_0_0_1"/>
<gene>
    <name evidence="2" type="ORF">JAAARDRAFT_202112</name>
</gene>
<dbReference type="InParanoid" id="A0A067QMS1"/>
<reference evidence="3" key="1">
    <citation type="journal article" date="2014" name="Proc. Natl. Acad. Sci. U.S.A.">
        <title>Extensive sampling of basidiomycete genomes demonstrates inadequacy of the white-rot/brown-rot paradigm for wood decay fungi.</title>
        <authorList>
            <person name="Riley R."/>
            <person name="Salamov A.A."/>
            <person name="Brown D.W."/>
            <person name="Nagy L.G."/>
            <person name="Floudas D."/>
            <person name="Held B.W."/>
            <person name="Levasseur A."/>
            <person name="Lombard V."/>
            <person name="Morin E."/>
            <person name="Otillar R."/>
            <person name="Lindquist E.A."/>
            <person name="Sun H."/>
            <person name="LaButti K.M."/>
            <person name="Schmutz J."/>
            <person name="Jabbour D."/>
            <person name="Luo H."/>
            <person name="Baker S.E."/>
            <person name="Pisabarro A.G."/>
            <person name="Walton J.D."/>
            <person name="Blanchette R.A."/>
            <person name="Henrissat B."/>
            <person name="Martin F."/>
            <person name="Cullen D."/>
            <person name="Hibbett D.S."/>
            <person name="Grigoriev I.V."/>
        </authorList>
    </citation>
    <scope>NUCLEOTIDE SEQUENCE [LARGE SCALE GENOMIC DNA]</scope>
    <source>
        <strain evidence="3">MUCL 33604</strain>
    </source>
</reference>
<organism evidence="2 3">
    <name type="scientific">Jaapia argillacea MUCL 33604</name>
    <dbReference type="NCBI Taxonomy" id="933084"/>
    <lineage>
        <taxon>Eukaryota</taxon>
        <taxon>Fungi</taxon>
        <taxon>Dikarya</taxon>
        <taxon>Basidiomycota</taxon>
        <taxon>Agaricomycotina</taxon>
        <taxon>Agaricomycetes</taxon>
        <taxon>Agaricomycetidae</taxon>
        <taxon>Jaapiales</taxon>
        <taxon>Jaapiaceae</taxon>
        <taxon>Jaapia</taxon>
    </lineage>
</organism>
<feature type="compositionally biased region" description="Low complexity" evidence="1">
    <location>
        <begin position="72"/>
        <end position="82"/>
    </location>
</feature>
<feature type="compositionally biased region" description="Polar residues" evidence="1">
    <location>
        <begin position="1"/>
        <end position="19"/>
    </location>
</feature>
<sequence>MSQYYYPTRSNSQYRHSQGYSPTHSSYHSHHTASPVYYTQSDSGHRRGRSASIHYIPSQSSHHHGTPVHYVTTSRSSRSTSRPAYVDASRHGYPNVTVIPARRSRSQSRSRHSTLHRSRQYSAYDNHLTLGDRIRRLFGLGPSSHHSNRDWHHRVRYTDARTGREVDSNGRPMYRF</sequence>
<feature type="region of interest" description="Disordered" evidence="1">
    <location>
        <begin position="1"/>
        <end position="88"/>
    </location>
</feature>
<evidence type="ECO:0000313" key="2">
    <source>
        <dbReference type="EMBL" id="KDQ64842.1"/>
    </source>
</evidence>
<accession>A0A067QMS1</accession>